<dbReference type="STRING" id="2018661.A0A2A2JBZ0"/>
<dbReference type="EMBL" id="LIAE01010538">
    <property type="protein sequence ID" value="PAV59266.1"/>
    <property type="molecule type" value="Genomic_DNA"/>
</dbReference>
<comment type="caution">
    <text evidence="1">The sequence shown here is derived from an EMBL/GenBank/DDBJ whole genome shotgun (WGS) entry which is preliminary data.</text>
</comment>
<dbReference type="AlphaFoldDB" id="A0A2A2JBZ0"/>
<evidence type="ECO:0000313" key="2">
    <source>
        <dbReference type="Proteomes" id="UP000218231"/>
    </source>
</evidence>
<gene>
    <name evidence="1" type="ORF">WR25_09907</name>
</gene>
<proteinExistence type="predicted"/>
<organism evidence="1 2">
    <name type="scientific">Diploscapter pachys</name>
    <dbReference type="NCBI Taxonomy" id="2018661"/>
    <lineage>
        <taxon>Eukaryota</taxon>
        <taxon>Metazoa</taxon>
        <taxon>Ecdysozoa</taxon>
        <taxon>Nematoda</taxon>
        <taxon>Chromadorea</taxon>
        <taxon>Rhabditida</taxon>
        <taxon>Rhabditina</taxon>
        <taxon>Rhabditomorpha</taxon>
        <taxon>Rhabditoidea</taxon>
        <taxon>Rhabditidae</taxon>
        <taxon>Diploscapter</taxon>
    </lineage>
</organism>
<name>A0A2A2JBZ0_9BILA</name>
<sequence length="208" mass="23549">MANNTNSTDPSNPYPFGGFYQLCEPLPQLPGSSTDQSTNYPSSCATSNYVPQIIARIVKQLPDRTEIHQKKVCKDPHDQRTCKNENYTAIYKDQIALTSYQCRRNPNVTALPWRSGTLFAGLFKNGTNNPFTRTPNCPGTFQKVLLADNVIVCLSYNYDADKKFSIPFSNFFSCQWNAIYRKCPPKYSTFLATVANNCEIFYCMNPPD</sequence>
<reference evidence="1 2" key="1">
    <citation type="journal article" date="2017" name="Curr. Biol.">
        <title>Genome architecture and evolution of a unichromosomal asexual nematode.</title>
        <authorList>
            <person name="Fradin H."/>
            <person name="Zegar C."/>
            <person name="Gutwein M."/>
            <person name="Lucas J."/>
            <person name="Kovtun M."/>
            <person name="Corcoran D."/>
            <person name="Baugh L.R."/>
            <person name="Kiontke K."/>
            <person name="Gunsalus K."/>
            <person name="Fitch D.H."/>
            <person name="Piano F."/>
        </authorList>
    </citation>
    <scope>NUCLEOTIDE SEQUENCE [LARGE SCALE GENOMIC DNA]</scope>
    <source>
        <strain evidence="1">PF1309</strain>
    </source>
</reference>
<dbReference type="OrthoDB" id="5950457at2759"/>
<dbReference type="Proteomes" id="UP000218231">
    <property type="component" value="Unassembled WGS sequence"/>
</dbReference>
<accession>A0A2A2JBZ0</accession>
<protein>
    <submittedName>
        <fullName evidence="1">Uncharacterized protein</fullName>
    </submittedName>
</protein>
<keyword evidence="2" id="KW-1185">Reference proteome</keyword>
<evidence type="ECO:0000313" key="1">
    <source>
        <dbReference type="EMBL" id="PAV59266.1"/>
    </source>
</evidence>